<comment type="caution">
    <text evidence="1">The sequence shown here is derived from an EMBL/GenBank/DDBJ whole genome shotgun (WGS) entry which is preliminary data.</text>
</comment>
<protein>
    <submittedName>
        <fullName evidence="1">Uncharacterized protein</fullName>
    </submittedName>
</protein>
<dbReference type="EMBL" id="JACEFO010002238">
    <property type="protein sequence ID" value="KAF8671606.1"/>
    <property type="molecule type" value="Genomic_DNA"/>
</dbReference>
<gene>
    <name evidence="1" type="ORF">HU200_049930</name>
</gene>
<evidence type="ECO:0000313" key="1">
    <source>
        <dbReference type="EMBL" id="KAF8671606.1"/>
    </source>
</evidence>
<dbReference type="AlphaFoldDB" id="A0A835E9G9"/>
<reference evidence="1" key="1">
    <citation type="submission" date="2020-07" db="EMBL/GenBank/DDBJ databases">
        <title>Genome sequence and genetic diversity analysis of an under-domesticated orphan crop, white fonio (Digitaria exilis).</title>
        <authorList>
            <person name="Bennetzen J.L."/>
            <person name="Chen S."/>
            <person name="Ma X."/>
            <person name="Wang X."/>
            <person name="Yssel A.E.J."/>
            <person name="Chaluvadi S.R."/>
            <person name="Johnson M."/>
            <person name="Gangashetty P."/>
            <person name="Hamidou F."/>
            <person name="Sanogo M.D."/>
            <person name="Zwaenepoel A."/>
            <person name="Wallace J."/>
            <person name="Van De Peer Y."/>
            <person name="Van Deynze A."/>
        </authorList>
    </citation>
    <scope>NUCLEOTIDE SEQUENCE</scope>
    <source>
        <tissue evidence="1">Leaves</tissue>
    </source>
</reference>
<dbReference type="Proteomes" id="UP000636709">
    <property type="component" value="Unassembled WGS sequence"/>
</dbReference>
<name>A0A835E9G9_9POAL</name>
<organism evidence="1 2">
    <name type="scientific">Digitaria exilis</name>
    <dbReference type="NCBI Taxonomy" id="1010633"/>
    <lineage>
        <taxon>Eukaryota</taxon>
        <taxon>Viridiplantae</taxon>
        <taxon>Streptophyta</taxon>
        <taxon>Embryophyta</taxon>
        <taxon>Tracheophyta</taxon>
        <taxon>Spermatophyta</taxon>
        <taxon>Magnoliopsida</taxon>
        <taxon>Liliopsida</taxon>
        <taxon>Poales</taxon>
        <taxon>Poaceae</taxon>
        <taxon>PACMAD clade</taxon>
        <taxon>Panicoideae</taxon>
        <taxon>Panicodae</taxon>
        <taxon>Paniceae</taxon>
        <taxon>Anthephorinae</taxon>
        <taxon>Digitaria</taxon>
    </lineage>
</organism>
<evidence type="ECO:0000313" key="2">
    <source>
        <dbReference type="Proteomes" id="UP000636709"/>
    </source>
</evidence>
<sequence>MQRVVRIALLAHIDLERRDQEDISPLVRNH</sequence>
<keyword evidence="2" id="KW-1185">Reference proteome</keyword>
<proteinExistence type="predicted"/>
<accession>A0A835E9G9</accession>